<accession>A0ABP5L6E4</accession>
<comment type="caution">
    <text evidence="1">The sequence shown here is derived from an EMBL/GenBank/DDBJ whole genome shotgun (WGS) entry which is preliminary data.</text>
</comment>
<name>A0ABP5L6E4_9ACTN</name>
<keyword evidence="2" id="KW-1185">Reference proteome</keyword>
<sequence>MVAGGVAVTAPVHWDPRERSLVVGEPCDEHADGCALLRFTGLVWLTFDSDGRIMSVDLHDVPDALAVAVPRALRPRYSWNSTEVDSGSSWLLDTDSGWVWIRLASGMAHRRLIGAADVLVWLRGGAVAALRLVLDEEPAAGGEPSATPGQG</sequence>
<dbReference type="EMBL" id="BAAANT010000013">
    <property type="protein sequence ID" value="GAA2142516.1"/>
    <property type="molecule type" value="Genomic_DNA"/>
</dbReference>
<gene>
    <name evidence="1" type="ORF">GCM10009760_27720</name>
</gene>
<evidence type="ECO:0000313" key="2">
    <source>
        <dbReference type="Proteomes" id="UP001422759"/>
    </source>
</evidence>
<dbReference type="Proteomes" id="UP001422759">
    <property type="component" value="Unassembled WGS sequence"/>
</dbReference>
<protein>
    <submittedName>
        <fullName evidence="1">Uncharacterized protein</fullName>
    </submittedName>
</protein>
<organism evidence="1 2">
    <name type="scientific">Kitasatospora kazusensis</name>
    <dbReference type="NCBI Taxonomy" id="407974"/>
    <lineage>
        <taxon>Bacteria</taxon>
        <taxon>Bacillati</taxon>
        <taxon>Actinomycetota</taxon>
        <taxon>Actinomycetes</taxon>
        <taxon>Kitasatosporales</taxon>
        <taxon>Streptomycetaceae</taxon>
        <taxon>Kitasatospora</taxon>
    </lineage>
</organism>
<evidence type="ECO:0000313" key="1">
    <source>
        <dbReference type="EMBL" id="GAA2142516.1"/>
    </source>
</evidence>
<proteinExistence type="predicted"/>
<reference evidence="2" key="1">
    <citation type="journal article" date="2019" name="Int. J. Syst. Evol. Microbiol.">
        <title>The Global Catalogue of Microorganisms (GCM) 10K type strain sequencing project: providing services to taxonomists for standard genome sequencing and annotation.</title>
        <authorList>
            <consortium name="The Broad Institute Genomics Platform"/>
            <consortium name="The Broad Institute Genome Sequencing Center for Infectious Disease"/>
            <person name="Wu L."/>
            <person name="Ma J."/>
        </authorList>
    </citation>
    <scope>NUCLEOTIDE SEQUENCE [LARGE SCALE GENOMIC DNA]</scope>
    <source>
        <strain evidence="2">JCM 14560</strain>
    </source>
</reference>
<dbReference type="RefSeq" id="WP_344464546.1">
    <property type="nucleotide sequence ID" value="NZ_BAAANT010000013.1"/>
</dbReference>